<organism evidence="1 2">
    <name type="scientific">Ectobacillus ponti</name>
    <dbReference type="NCBI Taxonomy" id="2961894"/>
    <lineage>
        <taxon>Bacteria</taxon>
        <taxon>Bacillati</taxon>
        <taxon>Bacillota</taxon>
        <taxon>Bacilli</taxon>
        <taxon>Bacillales</taxon>
        <taxon>Bacillaceae</taxon>
        <taxon>Ectobacillus</taxon>
    </lineage>
</organism>
<comment type="caution">
    <text evidence="1">The sequence shown here is derived from an EMBL/GenBank/DDBJ whole genome shotgun (WGS) entry which is preliminary data.</text>
</comment>
<dbReference type="Gene3D" id="2.70.180.10">
    <property type="entry name" value="Hypothetical protein YojF"/>
    <property type="match status" value="1"/>
</dbReference>
<gene>
    <name evidence="1" type="ORF">NK662_22470</name>
</gene>
<dbReference type="Proteomes" id="UP001156102">
    <property type="component" value="Unassembled WGS sequence"/>
</dbReference>
<dbReference type="InterPro" id="IPR036492">
    <property type="entry name" value="YojF_sf"/>
</dbReference>
<evidence type="ECO:0000313" key="1">
    <source>
        <dbReference type="EMBL" id="MCP8971286.1"/>
    </source>
</evidence>
<dbReference type="SUPFAM" id="SSF89442">
    <property type="entry name" value="Hypothetical protein YojF"/>
    <property type="match status" value="1"/>
</dbReference>
<proteinExistence type="predicted"/>
<accession>A0AA41X9C5</accession>
<evidence type="ECO:0000313" key="2">
    <source>
        <dbReference type="Proteomes" id="UP001156102"/>
    </source>
</evidence>
<dbReference type="RefSeq" id="WP_254761214.1">
    <property type="nucleotide sequence ID" value="NZ_JANCLT010000023.1"/>
</dbReference>
<dbReference type="AlphaFoldDB" id="A0AA41X9C5"/>
<protein>
    <submittedName>
        <fullName evidence="1">YojF family protein</fullName>
    </submittedName>
</protein>
<dbReference type="EMBL" id="JANCLT010000023">
    <property type="protein sequence ID" value="MCP8971286.1"/>
    <property type="molecule type" value="Genomic_DNA"/>
</dbReference>
<reference evidence="1" key="1">
    <citation type="submission" date="2022-07" db="EMBL/GenBank/DDBJ databases">
        <authorList>
            <person name="Li W.-J."/>
            <person name="Deng Q.-Q."/>
        </authorList>
    </citation>
    <scope>NUCLEOTIDE SEQUENCE</scope>
    <source>
        <strain evidence="1">SYSU M60031</strain>
    </source>
</reference>
<name>A0AA41X9C5_9BACI</name>
<keyword evidence="2" id="KW-1185">Reference proteome</keyword>
<dbReference type="InterPro" id="IPR014934">
    <property type="entry name" value="DUF1806"/>
</dbReference>
<sequence length="115" mass="12857">MERIQNIADVQRVFDSFAGPDVYVHLETTNGAYAAHRNEQTMTVGAFIRNARISFERGTLAGKGPYRAGLKMEHGWVYAEGLTHWLLNEKGQLLLSGHDDQGRLAVALQLSRTPF</sequence>
<dbReference type="Pfam" id="PF08830">
    <property type="entry name" value="DUF1806"/>
    <property type="match status" value="1"/>
</dbReference>